<keyword evidence="4 5" id="KW-0472">Membrane</keyword>
<dbReference type="EMBL" id="CAMXCT010001039">
    <property type="protein sequence ID" value="CAI3986033.1"/>
    <property type="molecule type" value="Genomic_DNA"/>
</dbReference>
<dbReference type="GO" id="GO:0016020">
    <property type="term" value="C:membrane"/>
    <property type="evidence" value="ECO:0007669"/>
    <property type="project" value="UniProtKB-SubCell"/>
</dbReference>
<evidence type="ECO:0000256" key="2">
    <source>
        <dbReference type="ARBA" id="ARBA00022692"/>
    </source>
</evidence>
<evidence type="ECO:0000313" key="7">
    <source>
        <dbReference type="EMBL" id="CAI3986033.1"/>
    </source>
</evidence>
<dbReference type="OrthoDB" id="429183at2759"/>
<feature type="domain" description="Ion transport" evidence="6">
    <location>
        <begin position="52"/>
        <end position="171"/>
    </location>
</feature>
<comment type="subcellular location">
    <subcellularLocation>
        <location evidence="1">Membrane</location>
        <topology evidence="1">Multi-pass membrane protein</topology>
    </subcellularLocation>
</comment>
<dbReference type="Pfam" id="PF00520">
    <property type="entry name" value="Ion_trans"/>
    <property type="match status" value="1"/>
</dbReference>
<evidence type="ECO:0000256" key="1">
    <source>
        <dbReference type="ARBA" id="ARBA00004141"/>
    </source>
</evidence>
<keyword evidence="2 5" id="KW-0812">Transmembrane</keyword>
<proteinExistence type="predicted"/>
<dbReference type="AlphaFoldDB" id="A0A9P1C8E6"/>
<organism evidence="7">
    <name type="scientific">Cladocopium goreaui</name>
    <dbReference type="NCBI Taxonomy" id="2562237"/>
    <lineage>
        <taxon>Eukaryota</taxon>
        <taxon>Sar</taxon>
        <taxon>Alveolata</taxon>
        <taxon>Dinophyceae</taxon>
        <taxon>Suessiales</taxon>
        <taxon>Symbiodiniaceae</taxon>
        <taxon>Cladocopium</taxon>
    </lineage>
</organism>
<dbReference type="PANTHER" id="PTHR38483:SF1">
    <property type="entry name" value="ION TRANSPORT DOMAIN-CONTAINING PROTEIN"/>
    <property type="match status" value="1"/>
</dbReference>
<reference evidence="7" key="1">
    <citation type="submission" date="2022-10" db="EMBL/GenBank/DDBJ databases">
        <authorList>
            <person name="Chen Y."/>
            <person name="Dougan E. K."/>
            <person name="Chan C."/>
            <person name="Rhodes N."/>
            <person name="Thang M."/>
        </authorList>
    </citation>
    <scope>NUCLEOTIDE SEQUENCE</scope>
</reference>
<keyword evidence="3 5" id="KW-1133">Transmembrane helix</keyword>
<reference evidence="8 9" key="2">
    <citation type="submission" date="2024-05" db="EMBL/GenBank/DDBJ databases">
        <authorList>
            <person name="Chen Y."/>
            <person name="Shah S."/>
            <person name="Dougan E. K."/>
            <person name="Thang M."/>
            <person name="Chan C."/>
        </authorList>
    </citation>
    <scope>NUCLEOTIDE SEQUENCE [LARGE SCALE GENOMIC DNA]</scope>
</reference>
<feature type="transmembrane region" description="Helical" evidence="5">
    <location>
        <begin position="78"/>
        <end position="98"/>
    </location>
</feature>
<dbReference type="EMBL" id="CAMXCT030001039">
    <property type="protein sequence ID" value="CAL4773345.1"/>
    <property type="molecule type" value="Genomic_DNA"/>
</dbReference>
<sequence>MSACDDDEEEDEALLEPPRALQGSLASRSELLRGVVVRLYYSQITAGLYLATMVLAALLLCITLGLDTPLREAPRALVFLEGFVTASLVVEVALRAIVQGENYLKSWWNAIDCSVAFVSSGLFFFAAPRASDEAQKEDVELSQSLVMARVIFQFARVLLIASHARRAGKMQEEVSFANVTEMLEFTDIQDFDFTLLKQEVQDRHRKDDFGL</sequence>
<evidence type="ECO:0000256" key="5">
    <source>
        <dbReference type="SAM" id="Phobius"/>
    </source>
</evidence>
<dbReference type="InterPro" id="IPR027359">
    <property type="entry name" value="Volt_channel_dom_sf"/>
</dbReference>
<evidence type="ECO:0000259" key="6">
    <source>
        <dbReference type="Pfam" id="PF00520"/>
    </source>
</evidence>
<dbReference type="Proteomes" id="UP001152797">
    <property type="component" value="Unassembled WGS sequence"/>
</dbReference>
<dbReference type="PANTHER" id="PTHR38483">
    <property type="entry name" value="CHROMOSOME 1, WHOLE GENOME SHOTGUN SEQUENCE"/>
    <property type="match status" value="1"/>
</dbReference>
<keyword evidence="9" id="KW-1185">Reference proteome</keyword>
<evidence type="ECO:0000256" key="3">
    <source>
        <dbReference type="ARBA" id="ARBA00022989"/>
    </source>
</evidence>
<dbReference type="Gene3D" id="1.20.120.350">
    <property type="entry name" value="Voltage-gated potassium channels. Chain C"/>
    <property type="match status" value="1"/>
</dbReference>
<dbReference type="EMBL" id="CAMXCT020001039">
    <property type="protein sequence ID" value="CAL1139408.1"/>
    <property type="molecule type" value="Genomic_DNA"/>
</dbReference>
<accession>A0A9P1C8E6</accession>
<dbReference type="InterPro" id="IPR005821">
    <property type="entry name" value="Ion_trans_dom"/>
</dbReference>
<comment type="caution">
    <text evidence="7">The sequence shown here is derived from an EMBL/GenBank/DDBJ whole genome shotgun (WGS) entry which is preliminary data.</text>
</comment>
<evidence type="ECO:0000256" key="4">
    <source>
        <dbReference type="ARBA" id="ARBA00023136"/>
    </source>
</evidence>
<name>A0A9P1C8E6_9DINO</name>
<evidence type="ECO:0000313" key="9">
    <source>
        <dbReference type="Proteomes" id="UP001152797"/>
    </source>
</evidence>
<feature type="transmembrane region" description="Helical" evidence="5">
    <location>
        <begin position="48"/>
        <end position="66"/>
    </location>
</feature>
<protein>
    <submittedName>
        <fullName evidence="8">Ion transport domain-containing protein</fullName>
    </submittedName>
</protein>
<evidence type="ECO:0000313" key="8">
    <source>
        <dbReference type="EMBL" id="CAL4773345.1"/>
    </source>
</evidence>
<gene>
    <name evidence="7" type="ORF">C1SCF055_LOCUS13417</name>
</gene>
<dbReference type="GO" id="GO:0005216">
    <property type="term" value="F:monoatomic ion channel activity"/>
    <property type="evidence" value="ECO:0007669"/>
    <property type="project" value="InterPro"/>
</dbReference>